<dbReference type="SUPFAM" id="SSF82697">
    <property type="entry name" value="PurS-like"/>
    <property type="match status" value="1"/>
</dbReference>
<evidence type="ECO:0000256" key="6">
    <source>
        <dbReference type="HAMAP-Rule" id="MF_01926"/>
    </source>
</evidence>
<protein>
    <recommendedName>
        <fullName evidence="6">Phosphoribosylformylglycinamidine synthase subunit PurS</fullName>
        <shortName evidence="6">FGAM synthase</shortName>
        <ecNumber evidence="6">6.3.5.3</ecNumber>
    </recommendedName>
    <alternativeName>
        <fullName evidence="6">Formylglycinamide ribonucleotide amidotransferase subunit III</fullName>
        <shortName evidence="6">FGAR amidotransferase III</shortName>
        <shortName evidence="6">FGAR-AT III</shortName>
    </alternativeName>
    <alternativeName>
        <fullName evidence="6">Phosphoribosylformylglycinamidine synthase subunit III</fullName>
    </alternativeName>
</protein>
<dbReference type="InterPro" id="IPR003850">
    <property type="entry name" value="PurS"/>
</dbReference>
<dbReference type="GO" id="GO:0005524">
    <property type="term" value="F:ATP binding"/>
    <property type="evidence" value="ECO:0007669"/>
    <property type="project" value="UniProtKB-UniRule"/>
</dbReference>
<evidence type="ECO:0000313" key="7">
    <source>
        <dbReference type="EMBL" id="RKD71258.1"/>
    </source>
</evidence>
<dbReference type="InterPro" id="IPR036604">
    <property type="entry name" value="PurS-like_sf"/>
</dbReference>
<keyword evidence="8" id="KW-1185">Reference proteome</keyword>
<evidence type="ECO:0000256" key="3">
    <source>
        <dbReference type="ARBA" id="ARBA00022741"/>
    </source>
</evidence>
<dbReference type="EC" id="6.3.5.3" evidence="6"/>
<evidence type="ECO:0000256" key="4">
    <source>
        <dbReference type="ARBA" id="ARBA00022755"/>
    </source>
</evidence>
<dbReference type="NCBIfam" id="TIGR00302">
    <property type="entry name" value="phosphoribosylformylglycinamidine synthase subunit PurS"/>
    <property type="match status" value="1"/>
</dbReference>
<dbReference type="OrthoDB" id="9799101at2"/>
<keyword evidence="1 6" id="KW-0963">Cytoplasm</keyword>
<evidence type="ECO:0000256" key="2">
    <source>
        <dbReference type="ARBA" id="ARBA00022598"/>
    </source>
</evidence>
<comment type="catalytic activity">
    <reaction evidence="6">
        <text>N(2)-formyl-N(1)-(5-phospho-beta-D-ribosyl)glycinamide + L-glutamine + ATP + H2O = 2-formamido-N(1)-(5-O-phospho-beta-D-ribosyl)acetamidine + L-glutamate + ADP + phosphate + H(+)</text>
        <dbReference type="Rhea" id="RHEA:17129"/>
        <dbReference type="ChEBI" id="CHEBI:15377"/>
        <dbReference type="ChEBI" id="CHEBI:15378"/>
        <dbReference type="ChEBI" id="CHEBI:29985"/>
        <dbReference type="ChEBI" id="CHEBI:30616"/>
        <dbReference type="ChEBI" id="CHEBI:43474"/>
        <dbReference type="ChEBI" id="CHEBI:58359"/>
        <dbReference type="ChEBI" id="CHEBI:147286"/>
        <dbReference type="ChEBI" id="CHEBI:147287"/>
        <dbReference type="ChEBI" id="CHEBI:456216"/>
        <dbReference type="EC" id="6.3.5.3"/>
    </reaction>
</comment>
<dbReference type="GO" id="GO:0005737">
    <property type="term" value="C:cytoplasm"/>
    <property type="evidence" value="ECO:0007669"/>
    <property type="project" value="UniProtKB-SubCell"/>
</dbReference>
<dbReference type="HAMAP" id="MF_01926">
    <property type="entry name" value="PurS"/>
    <property type="match status" value="1"/>
</dbReference>
<comment type="similarity">
    <text evidence="6">Belongs to the PurS family.</text>
</comment>
<comment type="subunit">
    <text evidence="6">Part of the FGAM synthase complex composed of 1 PurL, 1 PurQ and 2 PurS subunits.</text>
</comment>
<dbReference type="PANTHER" id="PTHR34696">
    <property type="entry name" value="PHOSPHORIBOSYLFORMYLGLYCINAMIDINE SYNTHASE SUBUNIT PURS"/>
    <property type="match status" value="1"/>
</dbReference>
<dbReference type="Gene3D" id="3.30.1280.10">
    <property type="entry name" value="Phosphoribosylformylglycinamidine synthase subunit PurS"/>
    <property type="match status" value="1"/>
</dbReference>
<keyword evidence="5 6" id="KW-0067">ATP-binding</keyword>
<comment type="caution">
    <text evidence="7">The sequence shown here is derived from an EMBL/GenBank/DDBJ whole genome shotgun (WGS) entry which is preliminary data.</text>
</comment>
<dbReference type="PANTHER" id="PTHR34696:SF1">
    <property type="entry name" value="PHOSPHORIBOSYLFORMYLGLYCINAMIDINE SYNTHASE SUBUNIT PURS"/>
    <property type="match status" value="1"/>
</dbReference>
<evidence type="ECO:0000313" key="8">
    <source>
        <dbReference type="Proteomes" id="UP000285120"/>
    </source>
</evidence>
<gene>
    <name evidence="6" type="primary">purS</name>
    <name evidence="7" type="ORF">ATL39_2654</name>
</gene>
<dbReference type="EMBL" id="RAPK01000010">
    <property type="protein sequence ID" value="RKD71258.1"/>
    <property type="molecule type" value="Genomic_DNA"/>
</dbReference>
<dbReference type="RefSeq" id="WP_120193804.1">
    <property type="nucleotide sequence ID" value="NZ_RAPK01000010.1"/>
</dbReference>
<evidence type="ECO:0000256" key="5">
    <source>
        <dbReference type="ARBA" id="ARBA00022840"/>
    </source>
</evidence>
<proteinExistence type="inferred from homology"/>
<name>A0A419V009_9BACL</name>
<organism evidence="7 8">
    <name type="scientific">Sinobaca qinghaiensis</name>
    <dbReference type="NCBI Taxonomy" id="342944"/>
    <lineage>
        <taxon>Bacteria</taxon>
        <taxon>Bacillati</taxon>
        <taxon>Bacillota</taxon>
        <taxon>Bacilli</taxon>
        <taxon>Bacillales</taxon>
        <taxon>Sporolactobacillaceae</taxon>
        <taxon>Sinobaca</taxon>
    </lineage>
</organism>
<dbReference type="Pfam" id="PF02700">
    <property type="entry name" value="PurS"/>
    <property type="match status" value="1"/>
</dbReference>
<dbReference type="UniPathway" id="UPA00074">
    <property type="reaction ID" value="UER00128"/>
</dbReference>
<dbReference type="AlphaFoldDB" id="A0A419V009"/>
<comment type="pathway">
    <text evidence="6">Purine metabolism; IMP biosynthesis via de novo pathway; 5-amino-1-(5-phospho-D-ribosyl)imidazole from N(2)-formyl-N(1)-(5-phospho-D-ribosyl)glycinamide: step 1/2.</text>
</comment>
<keyword evidence="3 6" id="KW-0547">Nucleotide-binding</keyword>
<sequence length="83" mass="9405">MVKVQIYVTLKAGVLDPQGSAINNALHTMGYNEVSEVQTGKFIELHMEKTDDVQEKVEEMCHKLLTNPVIEDYTYNMEEVVSS</sequence>
<dbReference type="GO" id="GO:0006189">
    <property type="term" value="P:'de novo' IMP biosynthetic process"/>
    <property type="evidence" value="ECO:0007669"/>
    <property type="project" value="UniProtKB-UniRule"/>
</dbReference>
<reference evidence="7 8" key="1">
    <citation type="submission" date="2018-09" db="EMBL/GenBank/DDBJ databases">
        <title>Genomic Encyclopedia of Archaeal and Bacterial Type Strains, Phase II (KMG-II): from individual species to whole genera.</title>
        <authorList>
            <person name="Goeker M."/>
        </authorList>
    </citation>
    <scope>NUCLEOTIDE SEQUENCE [LARGE SCALE GENOMIC DNA]</scope>
    <source>
        <strain evidence="7 8">DSM 17008</strain>
    </source>
</reference>
<accession>A0A419V009</accession>
<comment type="subcellular location">
    <subcellularLocation>
        <location evidence="6">Cytoplasm</location>
    </subcellularLocation>
</comment>
<dbReference type="GO" id="GO:0004642">
    <property type="term" value="F:phosphoribosylformylglycinamidine synthase activity"/>
    <property type="evidence" value="ECO:0007669"/>
    <property type="project" value="UniProtKB-UniRule"/>
</dbReference>
<dbReference type="Proteomes" id="UP000285120">
    <property type="component" value="Unassembled WGS sequence"/>
</dbReference>
<keyword evidence="4 6" id="KW-0658">Purine biosynthesis</keyword>
<keyword evidence="2 6" id="KW-0436">Ligase</keyword>
<dbReference type="NCBIfam" id="NF004630">
    <property type="entry name" value="PRK05974.1"/>
    <property type="match status" value="1"/>
</dbReference>
<comment type="function">
    <text evidence="6">Part of the phosphoribosylformylglycinamidine synthase complex involved in the purines biosynthetic pathway. Catalyzes the ATP-dependent conversion of formylglycinamide ribonucleotide (FGAR) and glutamine to yield formylglycinamidine ribonucleotide (FGAM) and glutamate. The FGAM synthase complex is composed of three subunits. PurQ produces an ammonia molecule by converting glutamine to glutamate. PurL transfers the ammonia molecule to FGAR to form FGAM in an ATP-dependent manner. PurS interacts with PurQ and PurL and is thought to assist in the transfer of the ammonia molecule from PurQ to PurL.</text>
</comment>
<evidence type="ECO:0000256" key="1">
    <source>
        <dbReference type="ARBA" id="ARBA00022490"/>
    </source>
</evidence>